<keyword evidence="1" id="KW-1133">Transmembrane helix</keyword>
<dbReference type="EMBL" id="PIQA01000001">
    <property type="protein sequence ID" value="RUO68187.1"/>
    <property type="molecule type" value="Genomic_DNA"/>
</dbReference>
<name>A0A432YXZ1_9GAMM</name>
<evidence type="ECO:0000313" key="3">
    <source>
        <dbReference type="Proteomes" id="UP000288361"/>
    </source>
</evidence>
<sequence length="119" mass="13572">MKRGSIDDLKKVSFWSRVLGLLCIVGWVIFVIATIAFNYAKPERNTILTQIFGIPVRDYWHITLGDLFVITLCIGLVISLISLALNFVLFRQHKQHIWVNLVILVLSCLGGLSLYFFGF</sequence>
<dbReference type="Proteomes" id="UP000288361">
    <property type="component" value="Unassembled WGS sequence"/>
</dbReference>
<dbReference type="AlphaFoldDB" id="A0A432YXZ1"/>
<accession>A0A432YXZ1</accession>
<proteinExistence type="predicted"/>
<gene>
    <name evidence="2" type="ORF">CWI73_02115</name>
</gene>
<dbReference type="RefSeq" id="WP_126751333.1">
    <property type="nucleotide sequence ID" value="NZ_JBHUMT010000016.1"/>
</dbReference>
<evidence type="ECO:0000256" key="1">
    <source>
        <dbReference type="SAM" id="Phobius"/>
    </source>
</evidence>
<keyword evidence="1" id="KW-0472">Membrane</keyword>
<protein>
    <submittedName>
        <fullName evidence="2">Uncharacterized protein</fullName>
    </submittedName>
</protein>
<reference evidence="2 3" key="1">
    <citation type="journal article" date="2011" name="Front. Microbiol.">
        <title>Genomic signatures of strain selection and enhancement in Bacillus atrophaeus var. globigii, a historical biowarfare simulant.</title>
        <authorList>
            <person name="Gibbons H.S."/>
            <person name="Broomall S.M."/>
            <person name="McNew L.A."/>
            <person name="Daligault H."/>
            <person name="Chapman C."/>
            <person name="Bruce D."/>
            <person name="Karavis M."/>
            <person name="Krepps M."/>
            <person name="McGregor P.A."/>
            <person name="Hong C."/>
            <person name="Park K.H."/>
            <person name="Akmal A."/>
            <person name="Feldman A."/>
            <person name="Lin J.S."/>
            <person name="Chang W.E."/>
            <person name="Higgs B.W."/>
            <person name="Demirev P."/>
            <person name="Lindquist J."/>
            <person name="Liem A."/>
            <person name="Fochler E."/>
            <person name="Read T.D."/>
            <person name="Tapia R."/>
            <person name="Johnson S."/>
            <person name="Bishop-Lilly K.A."/>
            <person name="Detter C."/>
            <person name="Han C."/>
            <person name="Sozhamannan S."/>
            <person name="Rosenzweig C.N."/>
            <person name="Skowronski E.W."/>
        </authorList>
    </citation>
    <scope>NUCLEOTIDE SEQUENCE [LARGE SCALE GENOMIC DNA]</scope>
    <source>
        <strain evidence="2 3">TPS4-2</strain>
    </source>
</reference>
<organism evidence="2 3">
    <name type="scientific">Idiomarina piscisalsi</name>
    <dbReference type="NCBI Taxonomy" id="1096243"/>
    <lineage>
        <taxon>Bacteria</taxon>
        <taxon>Pseudomonadati</taxon>
        <taxon>Pseudomonadota</taxon>
        <taxon>Gammaproteobacteria</taxon>
        <taxon>Alteromonadales</taxon>
        <taxon>Idiomarinaceae</taxon>
        <taxon>Idiomarina</taxon>
    </lineage>
</organism>
<feature type="transmembrane region" description="Helical" evidence="1">
    <location>
        <begin position="12"/>
        <end position="39"/>
    </location>
</feature>
<comment type="caution">
    <text evidence="2">The sequence shown here is derived from an EMBL/GenBank/DDBJ whole genome shotgun (WGS) entry which is preliminary data.</text>
</comment>
<feature type="transmembrane region" description="Helical" evidence="1">
    <location>
        <begin position="97"/>
        <end position="117"/>
    </location>
</feature>
<evidence type="ECO:0000313" key="2">
    <source>
        <dbReference type="EMBL" id="RUO68187.1"/>
    </source>
</evidence>
<feature type="transmembrane region" description="Helical" evidence="1">
    <location>
        <begin position="59"/>
        <end position="85"/>
    </location>
</feature>
<keyword evidence="1" id="KW-0812">Transmembrane</keyword>